<protein>
    <submittedName>
        <fullName evidence="1">Uncharacterized protein</fullName>
    </submittedName>
</protein>
<reference evidence="1" key="1">
    <citation type="submission" date="2018-05" db="EMBL/GenBank/DDBJ databases">
        <authorList>
            <person name="Lanie J.A."/>
            <person name="Ng W.-L."/>
            <person name="Kazmierczak K.M."/>
            <person name="Andrzejewski T.M."/>
            <person name="Davidsen T.M."/>
            <person name="Wayne K.J."/>
            <person name="Tettelin H."/>
            <person name="Glass J.I."/>
            <person name="Rusch D."/>
            <person name="Podicherti R."/>
            <person name="Tsui H.-C.T."/>
            <person name="Winkler M.E."/>
        </authorList>
    </citation>
    <scope>NUCLEOTIDE SEQUENCE</scope>
</reference>
<proteinExistence type="predicted"/>
<gene>
    <name evidence="1" type="ORF">METZ01_LOCUS84853</name>
</gene>
<organism evidence="1">
    <name type="scientific">marine metagenome</name>
    <dbReference type="NCBI Taxonomy" id="408172"/>
    <lineage>
        <taxon>unclassified sequences</taxon>
        <taxon>metagenomes</taxon>
        <taxon>ecological metagenomes</taxon>
    </lineage>
</organism>
<accession>A0A381UV47</accession>
<name>A0A381UV47_9ZZZZ</name>
<dbReference type="AlphaFoldDB" id="A0A381UV47"/>
<evidence type="ECO:0000313" key="1">
    <source>
        <dbReference type="EMBL" id="SVA31999.1"/>
    </source>
</evidence>
<dbReference type="EMBL" id="UINC01007203">
    <property type="protein sequence ID" value="SVA31999.1"/>
    <property type="molecule type" value="Genomic_DNA"/>
</dbReference>
<sequence>MGKSPLLLVYPTQHAPSVGFLAISQREPNCLGTESSMHAEKFL</sequence>